<dbReference type="Gene3D" id="4.10.320.10">
    <property type="entry name" value="E3-binding domain"/>
    <property type="match status" value="1"/>
</dbReference>
<dbReference type="GO" id="GO:0005737">
    <property type="term" value="C:cytoplasm"/>
    <property type="evidence" value="ECO:0007669"/>
    <property type="project" value="TreeGrafter"/>
</dbReference>
<dbReference type="PANTHER" id="PTHR43178:SF5">
    <property type="entry name" value="LIPOAMIDE ACYLTRANSFERASE COMPONENT OF BRANCHED-CHAIN ALPHA-KETO ACID DEHYDROGENASE COMPLEX, MITOCHONDRIAL"/>
    <property type="match status" value="1"/>
</dbReference>
<dbReference type="InterPro" id="IPR050743">
    <property type="entry name" value="2-oxoacid_DH_E2_comp"/>
</dbReference>
<dbReference type="GO" id="GO:0004742">
    <property type="term" value="F:dihydrolipoyllysine-residue acetyltransferase activity"/>
    <property type="evidence" value="ECO:0007669"/>
    <property type="project" value="UniProtKB-EC"/>
</dbReference>
<dbReference type="Pfam" id="PF00198">
    <property type="entry name" value="2-oxoacid_dh"/>
    <property type="match status" value="1"/>
</dbReference>
<dbReference type="PANTHER" id="PTHR43178">
    <property type="entry name" value="DIHYDROLIPOAMIDE ACETYLTRANSFERASE COMPONENT OF PYRUVATE DEHYDROGENASE COMPLEX"/>
    <property type="match status" value="1"/>
</dbReference>
<dbReference type="SUPFAM" id="SSF47005">
    <property type="entry name" value="Peripheral subunit-binding domain of 2-oxo acid dehydrogenase complex"/>
    <property type="match status" value="1"/>
</dbReference>
<evidence type="ECO:0000256" key="5">
    <source>
        <dbReference type="ARBA" id="ARBA00023315"/>
    </source>
</evidence>
<dbReference type="InterPro" id="IPR004167">
    <property type="entry name" value="PSBD"/>
</dbReference>
<dbReference type="EMBL" id="VSSQ01009718">
    <property type="protein sequence ID" value="MPM42402.1"/>
    <property type="molecule type" value="Genomic_DNA"/>
</dbReference>
<name>A0A644ZNI2_9ZZZZ</name>
<dbReference type="EC" id="2.3.1.12" evidence="7"/>
<dbReference type="Gene3D" id="3.30.559.10">
    <property type="entry name" value="Chloramphenicol acetyltransferase-like domain"/>
    <property type="match status" value="1"/>
</dbReference>
<feature type="domain" description="Peripheral subunit-binding (PSBD)" evidence="6">
    <location>
        <begin position="1"/>
        <end position="38"/>
    </location>
</feature>
<dbReference type="GO" id="GO:0031405">
    <property type="term" value="F:lipoic acid binding"/>
    <property type="evidence" value="ECO:0007669"/>
    <property type="project" value="TreeGrafter"/>
</dbReference>
<comment type="similarity">
    <text evidence="2">Belongs to the 2-oxoacid dehydrogenase family.</text>
</comment>
<evidence type="ECO:0000313" key="7">
    <source>
        <dbReference type="EMBL" id="MPM42402.1"/>
    </source>
</evidence>
<dbReference type="InterPro" id="IPR036625">
    <property type="entry name" value="E3-bd_dom_sf"/>
</dbReference>
<evidence type="ECO:0000256" key="1">
    <source>
        <dbReference type="ARBA" id="ARBA00001938"/>
    </source>
</evidence>
<keyword evidence="7" id="KW-0670">Pyruvate</keyword>
<reference evidence="7" key="1">
    <citation type="submission" date="2019-08" db="EMBL/GenBank/DDBJ databases">
        <authorList>
            <person name="Kucharzyk K."/>
            <person name="Murdoch R.W."/>
            <person name="Higgins S."/>
            <person name="Loffler F."/>
        </authorList>
    </citation>
    <scope>NUCLEOTIDE SEQUENCE</scope>
</reference>
<dbReference type="PROSITE" id="PS51826">
    <property type="entry name" value="PSBD"/>
    <property type="match status" value="1"/>
</dbReference>
<comment type="caution">
    <text evidence="7">The sequence shown here is derived from an EMBL/GenBank/DDBJ whole genome shotgun (WGS) entry which is preliminary data.</text>
</comment>
<dbReference type="Pfam" id="PF02817">
    <property type="entry name" value="E3_binding"/>
    <property type="match status" value="1"/>
</dbReference>
<dbReference type="AlphaFoldDB" id="A0A644ZNI2"/>
<evidence type="ECO:0000256" key="4">
    <source>
        <dbReference type="ARBA" id="ARBA00022823"/>
    </source>
</evidence>
<evidence type="ECO:0000259" key="6">
    <source>
        <dbReference type="PROSITE" id="PS51826"/>
    </source>
</evidence>
<evidence type="ECO:0000256" key="3">
    <source>
        <dbReference type="ARBA" id="ARBA00022679"/>
    </source>
</evidence>
<comment type="cofactor">
    <cofactor evidence="1">
        <name>(R)-lipoate</name>
        <dbReference type="ChEBI" id="CHEBI:83088"/>
    </cofactor>
</comment>
<dbReference type="InterPro" id="IPR001078">
    <property type="entry name" value="2-oxoacid_DH_actylTfrase"/>
</dbReference>
<sequence>MAKPPVRKYARDRGVRLRDVPGTGPGGTITYADVDAWLAATSRPVEAVARVEPPTPSVAEVAGPEHEYLAGPPKLSYGRVPIRGVRKATALAVTSSLFTAPHVTEWLTCDVSATMDLVERLKSAREFRDARVSPMLMVAKAACLALRTNPELNARWDEDAQEIVYYGDVNLGVAAATPRGLLVPNIKGADQMGLLELAHHFGELTRTAREGRTTPADLRGGTFTITNVGVFGVDAGTPILNNGESGILCLGAISRRPWVVGHGSEERIEPRWVTTLAVSFDHRLVDGEGGSKFLADVARLLADPALALLF</sequence>
<dbReference type="FunFam" id="3.30.559.10:FF:000007">
    <property type="entry name" value="Dihydrolipoamide acetyltransferase component of pyruvate dehydrogenase complex"/>
    <property type="match status" value="1"/>
</dbReference>
<keyword evidence="5 7" id="KW-0012">Acyltransferase</keyword>
<organism evidence="7">
    <name type="scientific">bioreactor metagenome</name>
    <dbReference type="NCBI Taxonomy" id="1076179"/>
    <lineage>
        <taxon>unclassified sequences</taxon>
        <taxon>metagenomes</taxon>
        <taxon>ecological metagenomes</taxon>
    </lineage>
</organism>
<gene>
    <name evidence="7" type="primary">pdhC_23</name>
    <name evidence="7" type="ORF">SDC9_89067</name>
</gene>
<accession>A0A644ZNI2</accession>
<evidence type="ECO:0000256" key="2">
    <source>
        <dbReference type="ARBA" id="ARBA00007317"/>
    </source>
</evidence>
<protein>
    <submittedName>
        <fullName evidence="7">Dihydrolipoyllysine-residue acetyltransferase component of pyruvate dehydrogenase complex</fullName>
        <ecNumber evidence="7">2.3.1.12</ecNumber>
    </submittedName>
</protein>
<proteinExistence type="inferred from homology"/>
<dbReference type="InterPro" id="IPR023213">
    <property type="entry name" value="CAT-like_dom_sf"/>
</dbReference>
<keyword evidence="3 7" id="KW-0808">Transferase</keyword>
<dbReference type="SUPFAM" id="SSF52777">
    <property type="entry name" value="CoA-dependent acyltransferases"/>
    <property type="match status" value="1"/>
</dbReference>
<keyword evidence="4" id="KW-0450">Lipoyl</keyword>